<proteinExistence type="predicted"/>
<name>A0A225DFW4_9BACT</name>
<evidence type="ECO:0000313" key="2">
    <source>
        <dbReference type="Proteomes" id="UP000214646"/>
    </source>
</evidence>
<evidence type="ECO:0000313" key="1">
    <source>
        <dbReference type="EMBL" id="OWK34977.1"/>
    </source>
</evidence>
<dbReference type="Proteomes" id="UP000214646">
    <property type="component" value="Unassembled WGS sequence"/>
</dbReference>
<comment type="caution">
    <text evidence="1">The sequence shown here is derived from an EMBL/GenBank/DDBJ whole genome shotgun (WGS) entry which is preliminary data.</text>
</comment>
<dbReference type="AlphaFoldDB" id="A0A225DFW4"/>
<gene>
    <name evidence="1" type="ORF">FRUB_09819</name>
</gene>
<protein>
    <submittedName>
        <fullName evidence="1">Putative major tail protein</fullName>
    </submittedName>
</protein>
<sequence>MNGKIHITGEAERRLAAAVQFTEGFSRDGFNERPAPNNTRTAGFSDTFWVVHITGPMQLASGNPGSSSDQYYLYPGQLVYRVNTQTTDATWTPIWDQQAPDVTQDCWVESATPLKKDYHPVCQLSGETYQGNPILLAGPPPSSRWGRIVGPLLGTATGTATIGTSPSPVTGVMLGGGGNGYTSPPTITITGGGGSGATATATISGVVSDTTVTSGGTGYTSVPTITFSGGGSTGTAATAIVAAGVVVGITITNPGSGYSSAPTITFSGGGGTGAGATTTIMGPVSGITLTAGGTGYTSAPTLCVAGPPTPVWYTFQPVDLIKGVWTDVGPTHDYAYPTPLADGNIAPPITTDGKTYARFWLSPTMPDAWEFELSGMGDNSCGITIYRYTCDGYGNLIETGYRAAIVNGCLQLVSVPGC</sequence>
<organism evidence="1 2">
    <name type="scientific">Fimbriiglobus ruber</name>
    <dbReference type="NCBI Taxonomy" id="1908690"/>
    <lineage>
        <taxon>Bacteria</taxon>
        <taxon>Pseudomonadati</taxon>
        <taxon>Planctomycetota</taxon>
        <taxon>Planctomycetia</taxon>
        <taxon>Gemmatales</taxon>
        <taxon>Gemmataceae</taxon>
        <taxon>Fimbriiglobus</taxon>
    </lineage>
</organism>
<reference evidence="2" key="1">
    <citation type="submission" date="2017-06" db="EMBL/GenBank/DDBJ databases">
        <title>Genome analysis of Fimbriiglobus ruber SP5, the first member of the order Planctomycetales with confirmed chitinolytic capability.</title>
        <authorList>
            <person name="Ravin N.V."/>
            <person name="Rakitin A.L."/>
            <person name="Ivanova A.A."/>
            <person name="Beletsky A.V."/>
            <person name="Kulichevskaya I.S."/>
            <person name="Mardanov A.V."/>
            <person name="Dedysh S.N."/>
        </authorList>
    </citation>
    <scope>NUCLEOTIDE SEQUENCE [LARGE SCALE GENOMIC DNA]</scope>
    <source>
        <strain evidence="2">SP5</strain>
    </source>
</reference>
<accession>A0A225DFW4</accession>
<dbReference type="EMBL" id="NIDE01000019">
    <property type="protein sequence ID" value="OWK34977.1"/>
    <property type="molecule type" value="Genomic_DNA"/>
</dbReference>
<dbReference type="RefSeq" id="WP_202974183.1">
    <property type="nucleotide sequence ID" value="NZ_NIDE01000019.1"/>
</dbReference>
<keyword evidence="2" id="KW-1185">Reference proteome</keyword>